<feature type="transmembrane region" description="Helical" evidence="1">
    <location>
        <begin position="144"/>
        <end position="168"/>
    </location>
</feature>
<dbReference type="Pfam" id="PF13386">
    <property type="entry name" value="DsbD_2"/>
    <property type="match status" value="1"/>
</dbReference>
<accession>A0A2W5FU64</accession>
<feature type="domain" description="Urease accessory protein UreH-like transmembrane" evidence="3">
    <location>
        <begin position="10"/>
        <end position="188"/>
    </location>
</feature>
<evidence type="ECO:0000256" key="2">
    <source>
        <dbReference type="SAM" id="SignalP"/>
    </source>
</evidence>
<evidence type="ECO:0000256" key="1">
    <source>
        <dbReference type="SAM" id="Phobius"/>
    </source>
</evidence>
<feature type="transmembrane region" description="Helical" evidence="1">
    <location>
        <begin position="73"/>
        <end position="94"/>
    </location>
</feature>
<evidence type="ECO:0000259" key="3">
    <source>
        <dbReference type="Pfam" id="PF13386"/>
    </source>
</evidence>
<dbReference type="InterPro" id="IPR039447">
    <property type="entry name" value="UreH-like_TM_dom"/>
</dbReference>
<keyword evidence="1" id="KW-1133">Transmembrane helix</keyword>
<name>A0A2W5FU64_9BURK</name>
<keyword evidence="2" id="KW-0732">Signal</keyword>
<proteinExistence type="predicted"/>
<sequence>MLDLALISSATLMGLAATPHCAAMCSAPCALACKGARQQAGFQVGRVLGYAAGGALATVSAQLLAEVSQSATLLQPVWALLQAALLALGLSLLWRGRAPLWLGALQWRPQGRHVMLTGMAWVAMPCGLLHAALLLAALSNTVLGGALAMTGFALASSLGLLVAPLLTARLRGRGGDAAPALRLAGLGMATASAWALVEGVWRRSLLLC</sequence>
<dbReference type="Proteomes" id="UP000249633">
    <property type="component" value="Unassembled WGS sequence"/>
</dbReference>
<dbReference type="AlphaFoldDB" id="A0A2W5FU64"/>
<protein>
    <submittedName>
        <fullName evidence="4">Sulfite exporter TauE/SafE family protein</fullName>
    </submittedName>
</protein>
<gene>
    <name evidence="4" type="ORF">DI603_01355</name>
</gene>
<reference evidence="4 5" key="1">
    <citation type="submission" date="2017-08" db="EMBL/GenBank/DDBJ databases">
        <title>Infants hospitalized years apart are colonized by the same room-sourced microbial strains.</title>
        <authorList>
            <person name="Brooks B."/>
            <person name="Olm M.R."/>
            <person name="Firek B.A."/>
            <person name="Baker R."/>
            <person name="Thomas B.C."/>
            <person name="Morowitz M.J."/>
            <person name="Banfield J.F."/>
        </authorList>
    </citation>
    <scope>NUCLEOTIDE SEQUENCE [LARGE SCALE GENOMIC DNA]</scope>
    <source>
        <strain evidence="4">S2_012_000_R2_81</strain>
    </source>
</reference>
<dbReference type="EMBL" id="QFOD01000001">
    <property type="protein sequence ID" value="PZP36636.1"/>
    <property type="molecule type" value="Genomic_DNA"/>
</dbReference>
<feature type="signal peptide" evidence="2">
    <location>
        <begin position="1"/>
        <end position="22"/>
    </location>
</feature>
<keyword evidence="1" id="KW-0812">Transmembrane</keyword>
<feature type="chain" id="PRO_5016034321" evidence="2">
    <location>
        <begin position="23"/>
        <end position="208"/>
    </location>
</feature>
<comment type="caution">
    <text evidence="4">The sequence shown here is derived from an EMBL/GenBank/DDBJ whole genome shotgun (WGS) entry which is preliminary data.</text>
</comment>
<organism evidence="4 5">
    <name type="scientific">Roseateles depolymerans</name>
    <dbReference type="NCBI Taxonomy" id="76731"/>
    <lineage>
        <taxon>Bacteria</taxon>
        <taxon>Pseudomonadati</taxon>
        <taxon>Pseudomonadota</taxon>
        <taxon>Betaproteobacteria</taxon>
        <taxon>Burkholderiales</taxon>
        <taxon>Sphaerotilaceae</taxon>
        <taxon>Roseateles</taxon>
    </lineage>
</organism>
<feature type="transmembrane region" description="Helical" evidence="1">
    <location>
        <begin position="114"/>
        <end position="138"/>
    </location>
</feature>
<evidence type="ECO:0000313" key="4">
    <source>
        <dbReference type="EMBL" id="PZP36636.1"/>
    </source>
</evidence>
<evidence type="ECO:0000313" key="5">
    <source>
        <dbReference type="Proteomes" id="UP000249633"/>
    </source>
</evidence>
<keyword evidence="1" id="KW-0472">Membrane</keyword>